<dbReference type="AlphaFoldDB" id="A0A2A2MKB1"/>
<reference evidence="3" key="2">
    <citation type="journal article" date="2015" name="BMC Genomics">
        <title>Genome mining reveals unlocked bioactive potential of marine Gram-negative bacteria.</title>
        <authorList>
            <person name="Machado H."/>
            <person name="Sonnenschein E.C."/>
            <person name="Melchiorsen J."/>
            <person name="Gram L."/>
        </authorList>
    </citation>
    <scope>NUCLEOTIDE SEQUENCE</scope>
    <source>
        <strain evidence="3">S2052</strain>
    </source>
</reference>
<name>A0A2A2MKB1_9VIBR</name>
<evidence type="ECO:0000313" key="3">
    <source>
        <dbReference type="EMBL" id="KJY68451.1"/>
    </source>
</evidence>
<dbReference type="SUPFAM" id="SSF55729">
    <property type="entry name" value="Acyl-CoA N-acyltransferases (Nat)"/>
    <property type="match status" value="1"/>
</dbReference>
<dbReference type="Pfam" id="PF13508">
    <property type="entry name" value="Acetyltransf_7"/>
    <property type="match status" value="1"/>
</dbReference>
<dbReference type="RefSeq" id="WP_019274757.1">
    <property type="nucleotide sequence ID" value="NZ_CP009617.1"/>
</dbReference>
<proteinExistence type="predicted"/>
<sequence>MHYSLYHPSQAEEIKQLFLNTFSDSEGESEGLLVSNLAFDLMKNTEASKVEVYVATEESRIVGCILLSTMNFDSKASAYLLSPVAIATQYQGKGIGQALIGYALKELKEKGVELVMTYGDPNFYSKVGFQQVETSIIASPYPLTQPQGWLANSLNGNAFDTVLGKPVCVEVFNHPDLW</sequence>
<gene>
    <name evidence="2" type="ORF">IX92_11350</name>
    <name evidence="3" type="ORF">TW71_20460</name>
</gene>
<keyword evidence="4" id="KW-1185">Reference proteome</keyword>
<dbReference type="Gene3D" id="3.40.630.30">
    <property type="match status" value="1"/>
</dbReference>
<accession>A0A2A2MKB1</accession>
<dbReference type="KEGG" id="vcy:IX92_11350"/>
<keyword evidence="3" id="KW-0808">Transferase</keyword>
<dbReference type="CDD" id="cd04301">
    <property type="entry name" value="NAT_SF"/>
    <property type="match status" value="1"/>
</dbReference>
<evidence type="ECO:0000313" key="4">
    <source>
        <dbReference type="Proteomes" id="UP000030081"/>
    </source>
</evidence>
<dbReference type="GO" id="GO:0016747">
    <property type="term" value="F:acyltransferase activity, transferring groups other than amino-acyl groups"/>
    <property type="evidence" value="ECO:0007669"/>
    <property type="project" value="InterPro"/>
</dbReference>
<dbReference type="InterPro" id="IPR000182">
    <property type="entry name" value="GNAT_dom"/>
</dbReference>
<dbReference type="EMBL" id="JXXR01000022">
    <property type="protein sequence ID" value="KJY68451.1"/>
    <property type="molecule type" value="Genomic_DNA"/>
</dbReference>
<reference evidence="2 4" key="1">
    <citation type="submission" date="2014-10" db="EMBL/GenBank/DDBJ databases">
        <title>The Complete Genome Sequence for the Shellfish Pathogen Vibrio coralliilyticus RE98 Isolated from a Shellfish Hatchery.</title>
        <authorList>
            <person name="Richards G.P."/>
            <person name="Bono J.L."/>
            <person name="Watson M.A."/>
            <person name="Needleman D.S."/>
        </authorList>
    </citation>
    <scope>NUCLEOTIDE SEQUENCE [LARGE SCALE GENOMIC DNA]</scope>
    <source>
        <strain evidence="2 4">RE98</strain>
    </source>
</reference>
<dbReference type="Proteomes" id="UP000030081">
    <property type="component" value="Chromosome 1"/>
</dbReference>
<dbReference type="OrthoDB" id="9797178at2"/>
<dbReference type="STRING" id="190893.BA953_13000"/>
<evidence type="ECO:0000313" key="2">
    <source>
        <dbReference type="EMBL" id="AIW19602.1"/>
    </source>
</evidence>
<dbReference type="EMBL" id="CP009617">
    <property type="protein sequence ID" value="AIW19602.1"/>
    <property type="molecule type" value="Genomic_DNA"/>
</dbReference>
<evidence type="ECO:0000259" key="1">
    <source>
        <dbReference type="PROSITE" id="PS51186"/>
    </source>
</evidence>
<dbReference type="InterPro" id="IPR016181">
    <property type="entry name" value="Acyl_CoA_acyltransferase"/>
</dbReference>
<dbReference type="PROSITE" id="PS51186">
    <property type="entry name" value="GNAT"/>
    <property type="match status" value="1"/>
</dbReference>
<feature type="domain" description="N-acetyltransferase" evidence="1">
    <location>
        <begin position="1"/>
        <end position="155"/>
    </location>
</feature>
<organism evidence="3">
    <name type="scientific">Vibrio coralliilyticus</name>
    <dbReference type="NCBI Taxonomy" id="190893"/>
    <lineage>
        <taxon>Bacteria</taxon>
        <taxon>Pseudomonadati</taxon>
        <taxon>Pseudomonadota</taxon>
        <taxon>Gammaproteobacteria</taxon>
        <taxon>Vibrionales</taxon>
        <taxon>Vibrionaceae</taxon>
        <taxon>Vibrio</taxon>
    </lineage>
</organism>
<protein>
    <submittedName>
        <fullName evidence="3">Acetyltransferase</fullName>
    </submittedName>
</protein>